<evidence type="ECO:0000256" key="5">
    <source>
        <dbReference type="ARBA" id="ARBA00073308"/>
    </source>
</evidence>
<comment type="caution">
    <text evidence="13">The sequence shown here is derived from an EMBL/GenBank/DDBJ whole genome shotgun (WGS) entry which is preliminary data.</text>
</comment>
<dbReference type="AlphaFoldDB" id="A0A919UG31"/>
<organism evidence="13 14">
    <name type="scientific">Dactylosporangium siamense</name>
    <dbReference type="NCBI Taxonomy" id="685454"/>
    <lineage>
        <taxon>Bacteria</taxon>
        <taxon>Bacillati</taxon>
        <taxon>Actinomycetota</taxon>
        <taxon>Actinomycetes</taxon>
        <taxon>Micromonosporales</taxon>
        <taxon>Micromonosporaceae</taxon>
        <taxon>Dactylosporangium</taxon>
    </lineage>
</organism>
<dbReference type="NCBIfam" id="NF010052">
    <property type="entry name" value="PRK13529.1"/>
    <property type="match status" value="1"/>
</dbReference>
<dbReference type="InterPro" id="IPR012301">
    <property type="entry name" value="Malic_N_dom"/>
</dbReference>
<dbReference type="GO" id="GO:0004470">
    <property type="term" value="F:malic enzyme activity"/>
    <property type="evidence" value="ECO:0007669"/>
    <property type="project" value="InterPro"/>
</dbReference>
<evidence type="ECO:0000256" key="9">
    <source>
        <dbReference type="PIRSR" id="PIRSR000106-3"/>
    </source>
</evidence>
<dbReference type="SMART" id="SM00919">
    <property type="entry name" value="Malic_M"/>
    <property type="match status" value="1"/>
</dbReference>
<feature type="binding site" evidence="9">
    <location>
        <position position="278"/>
    </location>
    <ligand>
        <name>a divalent metal cation</name>
        <dbReference type="ChEBI" id="CHEBI:60240"/>
    </ligand>
</feature>
<feature type="active site" description="Proton donor" evidence="7">
    <location>
        <position position="110"/>
    </location>
</feature>
<gene>
    <name evidence="13" type="ORF">Dsi01nite_088720</name>
</gene>
<feature type="binding site" evidence="9">
    <location>
        <position position="254"/>
    </location>
    <ligand>
        <name>a divalent metal cation</name>
        <dbReference type="ChEBI" id="CHEBI:60240"/>
    </ligand>
</feature>
<feature type="domain" description="Malic enzyme N-terminal" evidence="12">
    <location>
        <begin position="87"/>
        <end position="269"/>
    </location>
</feature>
<dbReference type="GO" id="GO:0046872">
    <property type="term" value="F:metal ion binding"/>
    <property type="evidence" value="ECO:0007669"/>
    <property type="project" value="UniProtKB-KW"/>
</dbReference>
<dbReference type="PANTHER" id="PTHR23406">
    <property type="entry name" value="MALIC ENZYME-RELATED"/>
    <property type="match status" value="1"/>
</dbReference>
<dbReference type="InterPro" id="IPR037062">
    <property type="entry name" value="Malic_N_dom_sf"/>
</dbReference>
<feature type="binding site" evidence="8">
    <location>
        <position position="425"/>
    </location>
    <ligand>
        <name>(S)-malate</name>
        <dbReference type="ChEBI" id="CHEBI:15589"/>
    </ligand>
</feature>
<evidence type="ECO:0000313" key="13">
    <source>
        <dbReference type="EMBL" id="GIG50831.1"/>
    </source>
</evidence>
<keyword evidence="14" id="KW-1185">Reference proteome</keyword>
<comment type="similarity">
    <text evidence="2 10">Belongs to the malic enzymes family.</text>
</comment>
<evidence type="ECO:0000256" key="8">
    <source>
        <dbReference type="PIRSR" id="PIRSR000106-2"/>
    </source>
</evidence>
<dbReference type="PRINTS" id="PR00072">
    <property type="entry name" value="MALOXRDTASE"/>
</dbReference>
<evidence type="ECO:0000259" key="12">
    <source>
        <dbReference type="SMART" id="SM01274"/>
    </source>
</evidence>
<accession>A0A919UG31</accession>
<evidence type="ECO:0000256" key="6">
    <source>
        <dbReference type="ARBA" id="ARBA00082317"/>
    </source>
</evidence>
<evidence type="ECO:0000256" key="4">
    <source>
        <dbReference type="ARBA" id="ARBA00023027"/>
    </source>
</evidence>
<dbReference type="Pfam" id="PF00390">
    <property type="entry name" value="malic"/>
    <property type="match status" value="1"/>
</dbReference>
<comment type="cofactor">
    <cofactor evidence="9">
        <name>Mg(2+)</name>
        <dbReference type="ChEBI" id="CHEBI:18420"/>
    </cofactor>
    <cofactor evidence="9">
        <name>Mn(2+)</name>
        <dbReference type="ChEBI" id="CHEBI:29035"/>
    </cofactor>
    <text evidence="9">Divalent metal cations. Prefers magnesium or manganese.</text>
</comment>
<evidence type="ECO:0000256" key="1">
    <source>
        <dbReference type="ARBA" id="ARBA00001936"/>
    </source>
</evidence>
<evidence type="ECO:0000256" key="2">
    <source>
        <dbReference type="ARBA" id="ARBA00008785"/>
    </source>
</evidence>
<dbReference type="GO" id="GO:0051287">
    <property type="term" value="F:NAD binding"/>
    <property type="evidence" value="ECO:0007669"/>
    <property type="project" value="InterPro"/>
</dbReference>
<dbReference type="SMART" id="SM01274">
    <property type="entry name" value="malic"/>
    <property type="match status" value="1"/>
</dbReference>
<dbReference type="SUPFAM" id="SSF51735">
    <property type="entry name" value="NAD(P)-binding Rossmann-fold domains"/>
    <property type="match status" value="1"/>
</dbReference>
<dbReference type="SUPFAM" id="SSF53223">
    <property type="entry name" value="Aminoacid dehydrogenase-like, N-terminal domain"/>
    <property type="match status" value="1"/>
</dbReference>
<comment type="cofactor">
    <cofactor evidence="1">
        <name>Mn(2+)</name>
        <dbReference type="ChEBI" id="CHEBI:29035"/>
    </cofactor>
</comment>
<keyword evidence="4" id="KW-0520">NAD</keyword>
<keyword evidence="3 9" id="KW-0479">Metal-binding</keyword>
<evidence type="ECO:0000256" key="10">
    <source>
        <dbReference type="RuleBase" id="RU003427"/>
    </source>
</evidence>
<evidence type="ECO:0000313" key="14">
    <source>
        <dbReference type="Proteomes" id="UP000660611"/>
    </source>
</evidence>
<feature type="domain" description="Malic enzyme NAD-binding" evidence="11">
    <location>
        <begin position="279"/>
        <end position="537"/>
    </location>
</feature>
<dbReference type="InterPro" id="IPR012302">
    <property type="entry name" value="Malic_NAD-bd"/>
</dbReference>
<evidence type="ECO:0000256" key="3">
    <source>
        <dbReference type="ARBA" id="ARBA00022723"/>
    </source>
</evidence>
<name>A0A919UG31_9ACTN</name>
<reference evidence="13" key="1">
    <citation type="submission" date="2021-01" db="EMBL/GenBank/DDBJ databases">
        <title>Whole genome shotgun sequence of Dactylosporangium siamense NBRC 106093.</title>
        <authorList>
            <person name="Komaki H."/>
            <person name="Tamura T."/>
        </authorList>
    </citation>
    <scope>NUCLEOTIDE SEQUENCE</scope>
    <source>
        <strain evidence="13">NBRC 106093</strain>
    </source>
</reference>
<dbReference type="Gene3D" id="3.40.50.10380">
    <property type="entry name" value="Malic enzyme, N-terminal domain"/>
    <property type="match status" value="1"/>
</dbReference>
<dbReference type="RefSeq" id="WP_203852463.1">
    <property type="nucleotide sequence ID" value="NZ_BAAAVW010000014.1"/>
</dbReference>
<dbReference type="GO" id="GO:0016616">
    <property type="term" value="F:oxidoreductase activity, acting on the CH-OH group of donors, NAD or NADP as acceptor"/>
    <property type="evidence" value="ECO:0007669"/>
    <property type="project" value="InterPro"/>
</dbReference>
<dbReference type="PIRSF" id="PIRSF000106">
    <property type="entry name" value="ME"/>
    <property type="match status" value="1"/>
</dbReference>
<dbReference type="InterPro" id="IPR001891">
    <property type="entry name" value="Malic_OxRdtase"/>
</dbReference>
<dbReference type="PANTHER" id="PTHR23406:SF34">
    <property type="entry name" value="NAD-DEPENDENT MALIC ENZYME, MITOCHONDRIAL"/>
    <property type="match status" value="1"/>
</dbReference>
<dbReference type="InterPro" id="IPR036291">
    <property type="entry name" value="NAD(P)-bd_dom_sf"/>
</dbReference>
<dbReference type="Gene3D" id="3.40.50.720">
    <property type="entry name" value="NAD(P)-binding Rossmann-like Domain"/>
    <property type="match status" value="1"/>
</dbReference>
<dbReference type="Proteomes" id="UP000660611">
    <property type="component" value="Unassembled WGS sequence"/>
</dbReference>
<sequence>MTAVAAKRRFWVEDGSSVTSARGVEVLDTPLLNKNTAFTRQERAELGLEGLLPAAVQTLEDRVRRAYEQYHEQPTDLLKNVFLAMLQDNDEVLFYRLLTEHLREMLPVVYDPTVGEAIKRYSHEYRRPRGVYLSIAEPDRIEAAFQDLGLGAGDVDLIVASDAEEILGIGDWGAGGIGIAVGKLAVYTAAAGIDPGRVIPVSLDVGTNNEALLNDPDYVGNRHSRVRGQRYDDFIDAYVRTATKLFPRALLHWEDFGPSNGRRILERYRDRICTFNDDMQGTGAIVLAATLSAARVAGTRMRDQRIVIFGAGTAGVGIADQLRDAMVRDGLERGDATRRIWCVDRQGLLTDDMTALRDFQNPYARPAAEARDWAGTGGIGLAEVVANVRPTMLIGTSTVHRAFTEAIVKEMARHVDRPIIFPLSNPTERIEAMPGDLIAWTGGRGLISTGIPVPPVTYKGVTYAIGQANNALLYPGLGLGAVVARAKRISDGMFAAAADAVAGLVSVNTPGASLLPQVENLRQVSATVAVAVAKRAAEENLAQAPLKDPIQQVQDAMWQPEYRPVRAG</sequence>
<proteinExistence type="inferred from homology"/>
<dbReference type="InterPro" id="IPR046346">
    <property type="entry name" value="Aminoacid_DH-like_N_sf"/>
</dbReference>
<feature type="binding site" evidence="9">
    <location>
        <position position="255"/>
    </location>
    <ligand>
        <name>a divalent metal cation</name>
        <dbReference type="ChEBI" id="CHEBI:60240"/>
    </ligand>
</feature>
<dbReference type="FunFam" id="3.40.50.10380:FF:000001">
    <property type="entry name" value="NAD-dependent malic enzyme"/>
    <property type="match status" value="1"/>
</dbReference>
<evidence type="ECO:0000256" key="7">
    <source>
        <dbReference type="PIRSR" id="PIRSR000106-1"/>
    </source>
</evidence>
<feature type="active site" description="Proton acceptor" evidence="7">
    <location>
        <position position="183"/>
    </location>
</feature>
<evidence type="ECO:0000259" key="11">
    <source>
        <dbReference type="SMART" id="SM00919"/>
    </source>
</evidence>
<dbReference type="GO" id="GO:0006108">
    <property type="term" value="P:malate metabolic process"/>
    <property type="evidence" value="ECO:0007669"/>
    <property type="project" value="TreeGrafter"/>
</dbReference>
<dbReference type="GO" id="GO:0005829">
    <property type="term" value="C:cytosol"/>
    <property type="evidence" value="ECO:0007669"/>
    <property type="project" value="TreeGrafter"/>
</dbReference>
<dbReference type="EMBL" id="BONQ01000139">
    <property type="protein sequence ID" value="GIG50831.1"/>
    <property type="molecule type" value="Genomic_DNA"/>
</dbReference>
<protein>
    <recommendedName>
        <fullName evidence="5">Putative malate oxidoreductase [NAD]</fullName>
    </recommendedName>
    <alternativeName>
        <fullName evidence="6">Malic enzyme</fullName>
    </alternativeName>
</protein>
<feature type="binding site" evidence="8">
    <location>
        <position position="469"/>
    </location>
    <ligand>
        <name>(S)-malate</name>
        <dbReference type="ChEBI" id="CHEBI:15589"/>
    </ligand>
</feature>
<dbReference type="Pfam" id="PF03949">
    <property type="entry name" value="Malic_M"/>
    <property type="match status" value="1"/>
</dbReference>